<dbReference type="GO" id="GO:0019631">
    <property type="term" value="P:quinate catabolic process"/>
    <property type="evidence" value="ECO:0007669"/>
    <property type="project" value="TreeGrafter"/>
</dbReference>
<dbReference type="NCBIfam" id="TIGR01088">
    <property type="entry name" value="aroQ"/>
    <property type="match status" value="1"/>
</dbReference>
<evidence type="ECO:0000313" key="13">
    <source>
        <dbReference type="Proteomes" id="UP000298782"/>
    </source>
</evidence>
<protein>
    <recommendedName>
        <fullName evidence="6 8">3-dehydroquinate dehydratase</fullName>
        <shortName evidence="8">3-dehydroquinase</shortName>
        <ecNumber evidence="6 8">4.2.1.10</ecNumber>
    </recommendedName>
    <alternativeName>
        <fullName evidence="8">Type II DHQase</fullName>
    </alternativeName>
</protein>
<dbReference type="GO" id="GO:0003855">
    <property type="term" value="F:3-dehydroquinate dehydratase activity"/>
    <property type="evidence" value="ECO:0007669"/>
    <property type="project" value="UniProtKB-UniRule"/>
</dbReference>
<comment type="subunit">
    <text evidence="5 8">Homododecamer.</text>
</comment>
<dbReference type="NCBIfam" id="NF003806">
    <property type="entry name" value="PRK05395.1-3"/>
    <property type="match status" value="1"/>
</dbReference>
<dbReference type="GO" id="GO:0009073">
    <property type="term" value="P:aromatic amino acid family biosynthetic process"/>
    <property type="evidence" value="ECO:0007669"/>
    <property type="project" value="UniProtKB-KW"/>
</dbReference>
<comment type="pathway">
    <text evidence="3 8">Metabolic intermediate biosynthesis; chorismate biosynthesis; chorismate from D-erythrose 4-phosphate and phosphoenolpyruvate: step 3/7.</text>
</comment>
<dbReference type="HAMAP" id="MF_00169">
    <property type="entry name" value="AroQ"/>
    <property type="match status" value="1"/>
</dbReference>
<dbReference type="OrthoDB" id="9790793at2"/>
<feature type="site" description="Transition state stabilizer" evidence="8 11">
    <location>
        <position position="21"/>
    </location>
</feature>
<dbReference type="Proteomes" id="UP000298782">
    <property type="component" value="Chromosome"/>
</dbReference>
<dbReference type="UniPathway" id="UPA00053">
    <property type="reaction ID" value="UER00086"/>
</dbReference>
<gene>
    <name evidence="8 12" type="primary">aroQ</name>
    <name evidence="12" type="ORF">D9V80_01550</name>
</gene>
<dbReference type="RefSeq" id="WP_158353568.1">
    <property type="nucleotide sequence ID" value="NZ_CP034852.1"/>
</dbReference>
<dbReference type="Gene3D" id="3.40.50.9100">
    <property type="entry name" value="Dehydroquinase, class II"/>
    <property type="match status" value="1"/>
</dbReference>
<dbReference type="SUPFAM" id="SSF52304">
    <property type="entry name" value="Type II 3-dehydroquinate dehydratase"/>
    <property type="match status" value="1"/>
</dbReference>
<dbReference type="PANTHER" id="PTHR21272:SF3">
    <property type="entry name" value="CATABOLIC 3-DEHYDROQUINASE"/>
    <property type="match status" value="1"/>
</dbReference>
<evidence type="ECO:0000256" key="8">
    <source>
        <dbReference type="HAMAP-Rule" id="MF_00169"/>
    </source>
</evidence>
<dbReference type="EMBL" id="CP034852">
    <property type="protein sequence ID" value="QCI26837.1"/>
    <property type="molecule type" value="Genomic_DNA"/>
</dbReference>
<evidence type="ECO:0000256" key="11">
    <source>
        <dbReference type="PIRSR" id="PIRSR001399-3"/>
    </source>
</evidence>
<organism evidence="12 13">
    <name type="scientific">Buchnera aphidicola</name>
    <name type="common">Thelaxes californica</name>
    <dbReference type="NCBI Taxonomy" id="1315998"/>
    <lineage>
        <taxon>Bacteria</taxon>
        <taxon>Pseudomonadati</taxon>
        <taxon>Pseudomonadota</taxon>
        <taxon>Gammaproteobacteria</taxon>
        <taxon>Enterobacterales</taxon>
        <taxon>Erwiniaceae</taxon>
        <taxon>Buchnera</taxon>
    </lineage>
</organism>
<comment type="similarity">
    <text evidence="4 8">Belongs to the type-II 3-dehydroquinase family.</text>
</comment>
<reference evidence="12 13" key="2">
    <citation type="submission" date="2019-05" db="EMBL/GenBank/DDBJ databases">
        <title>Genome evolution of the obligate endosymbiont Buchnera aphidicola.</title>
        <authorList>
            <person name="Moran N.A."/>
        </authorList>
    </citation>
    <scope>NUCLEOTIDE SEQUENCE [LARGE SCALE GENOMIC DNA]</scope>
    <source>
        <strain evidence="12 13">Tca</strain>
    </source>
</reference>
<comment type="function">
    <text evidence="2 8">Catalyzes a trans-dehydration via an enolate intermediate.</text>
</comment>
<evidence type="ECO:0000256" key="9">
    <source>
        <dbReference type="PIRSR" id="PIRSR001399-1"/>
    </source>
</evidence>
<keyword evidence="8" id="KW-0028">Amino-acid biosynthesis</keyword>
<dbReference type="InterPro" id="IPR018509">
    <property type="entry name" value="DHquinase_II_CS"/>
</dbReference>
<evidence type="ECO:0000256" key="1">
    <source>
        <dbReference type="ARBA" id="ARBA00001864"/>
    </source>
</evidence>
<evidence type="ECO:0000256" key="4">
    <source>
        <dbReference type="ARBA" id="ARBA00011037"/>
    </source>
</evidence>
<keyword evidence="13" id="KW-1185">Reference proteome</keyword>
<feature type="binding site" evidence="8 10">
    <location>
        <position position="78"/>
    </location>
    <ligand>
        <name>substrate</name>
    </ligand>
</feature>
<evidence type="ECO:0000256" key="7">
    <source>
        <dbReference type="ARBA" id="ARBA00023239"/>
    </source>
</evidence>
<dbReference type="InterPro" id="IPR001874">
    <property type="entry name" value="DHquinase_II"/>
</dbReference>
<feature type="binding site" evidence="8 10">
    <location>
        <position position="91"/>
    </location>
    <ligand>
        <name>substrate</name>
    </ligand>
</feature>
<dbReference type="GO" id="GO:0008652">
    <property type="term" value="P:amino acid biosynthetic process"/>
    <property type="evidence" value="ECO:0007669"/>
    <property type="project" value="UniProtKB-KW"/>
</dbReference>
<dbReference type="NCBIfam" id="NF003805">
    <property type="entry name" value="PRK05395.1-2"/>
    <property type="match status" value="1"/>
</dbReference>
<keyword evidence="7 8" id="KW-0456">Lyase</keyword>
<sequence length="152" mass="17445">MKKKNNILLINGPNLNLLGTRQPEIYGKYTLIDLIKILKKQAKKNDINLLDFQSNSEHLLIEKIHTAKEKLIRYIIFNPAAFTHSSIALRDALLAIDIPFIEVHISNIYARDNFRSHSWFSDISQGVISGFGIDGYLWALKTIINRITNNKK</sequence>
<evidence type="ECO:0000256" key="10">
    <source>
        <dbReference type="PIRSR" id="PIRSR001399-2"/>
    </source>
</evidence>
<dbReference type="EC" id="4.2.1.10" evidence="6 8"/>
<comment type="catalytic activity">
    <reaction evidence="1 8">
        <text>3-dehydroquinate = 3-dehydroshikimate + H2O</text>
        <dbReference type="Rhea" id="RHEA:21096"/>
        <dbReference type="ChEBI" id="CHEBI:15377"/>
        <dbReference type="ChEBI" id="CHEBI:16630"/>
        <dbReference type="ChEBI" id="CHEBI:32364"/>
        <dbReference type="EC" id="4.2.1.10"/>
    </reaction>
</comment>
<evidence type="ECO:0000256" key="3">
    <source>
        <dbReference type="ARBA" id="ARBA00004902"/>
    </source>
</evidence>
<dbReference type="PIRSF" id="PIRSF001399">
    <property type="entry name" value="DHquinase_II"/>
    <property type="match status" value="1"/>
</dbReference>
<name>A0A4D6YAI4_9GAMM</name>
<feature type="binding site" evidence="8 10">
    <location>
        <position position="115"/>
    </location>
    <ligand>
        <name>substrate</name>
    </ligand>
</feature>
<dbReference type="Pfam" id="PF01220">
    <property type="entry name" value="DHquinase_II"/>
    <property type="match status" value="1"/>
</dbReference>
<dbReference type="NCBIfam" id="NF003807">
    <property type="entry name" value="PRK05395.1-4"/>
    <property type="match status" value="1"/>
</dbReference>
<feature type="active site" description="Proton acceptor" evidence="8 9">
    <location>
        <position position="26"/>
    </location>
</feature>
<proteinExistence type="inferred from homology"/>
<dbReference type="PROSITE" id="PS01029">
    <property type="entry name" value="DEHYDROQUINASE_II"/>
    <property type="match status" value="1"/>
</dbReference>
<reference evidence="12 13" key="1">
    <citation type="submission" date="2018-12" db="EMBL/GenBank/DDBJ databases">
        <authorList>
            <person name="Chong R.A."/>
        </authorList>
    </citation>
    <scope>NUCLEOTIDE SEQUENCE [LARGE SCALE GENOMIC DNA]</scope>
    <source>
        <strain evidence="12 13">Tca</strain>
    </source>
</reference>
<dbReference type="NCBIfam" id="NF003804">
    <property type="entry name" value="PRK05395.1-1"/>
    <property type="match status" value="1"/>
</dbReference>
<dbReference type="CDD" id="cd00466">
    <property type="entry name" value="DHQase_II"/>
    <property type="match status" value="1"/>
</dbReference>
<evidence type="ECO:0000313" key="12">
    <source>
        <dbReference type="EMBL" id="QCI26837.1"/>
    </source>
</evidence>
<evidence type="ECO:0000256" key="6">
    <source>
        <dbReference type="ARBA" id="ARBA00012060"/>
    </source>
</evidence>
<evidence type="ECO:0000256" key="2">
    <source>
        <dbReference type="ARBA" id="ARBA00003924"/>
    </source>
</evidence>
<dbReference type="PANTHER" id="PTHR21272">
    <property type="entry name" value="CATABOLIC 3-DEHYDROQUINASE"/>
    <property type="match status" value="1"/>
</dbReference>
<dbReference type="AlphaFoldDB" id="A0A4D6YAI4"/>
<feature type="binding site" evidence="8 10">
    <location>
        <begin position="105"/>
        <end position="106"/>
    </location>
    <ligand>
        <name>substrate</name>
    </ligand>
</feature>
<accession>A0A4D6YAI4</accession>
<feature type="binding site" evidence="8 10">
    <location>
        <position position="84"/>
    </location>
    <ligand>
        <name>substrate</name>
    </ligand>
</feature>
<evidence type="ECO:0000256" key="5">
    <source>
        <dbReference type="ARBA" id="ARBA00011193"/>
    </source>
</evidence>
<dbReference type="GO" id="GO:0009423">
    <property type="term" value="P:chorismate biosynthetic process"/>
    <property type="evidence" value="ECO:0007669"/>
    <property type="project" value="UniProtKB-UniRule"/>
</dbReference>
<feature type="active site" description="Proton donor" evidence="8 9">
    <location>
        <position position="104"/>
    </location>
</feature>
<dbReference type="InterPro" id="IPR036441">
    <property type="entry name" value="DHquinase_II_sf"/>
</dbReference>
<keyword evidence="8" id="KW-0057">Aromatic amino acid biosynthesis</keyword>